<feature type="region of interest" description="Disordered" evidence="1">
    <location>
        <begin position="25"/>
        <end position="50"/>
    </location>
</feature>
<keyword evidence="2" id="KW-0812">Transmembrane</keyword>
<feature type="transmembrane region" description="Helical" evidence="2">
    <location>
        <begin position="99"/>
        <end position="118"/>
    </location>
</feature>
<name>A0A9D3X4W4_9SAUR</name>
<dbReference type="PANTHER" id="PTHR19346:SF3">
    <property type="entry name" value="SOLUTE CARRIER FAMILY 35 MEMBER F3"/>
    <property type="match status" value="1"/>
</dbReference>
<protein>
    <submittedName>
        <fullName evidence="3">Uncharacterized protein</fullName>
    </submittedName>
</protein>
<dbReference type="Proteomes" id="UP000827986">
    <property type="component" value="Unassembled WGS sequence"/>
</dbReference>
<keyword evidence="2" id="KW-1133">Transmembrane helix</keyword>
<dbReference type="AlphaFoldDB" id="A0A9D3X4W4"/>
<gene>
    <name evidence="3" type="ORF">KIL84_016671</name>
</gene>
<feature type="non-terminal residue" evidence="3">
    <location>
        <position position="133"/>
    </location>
</feature>
<proteinExistence type="predicted"/>
<keyword evidence="2" id="KW-0472">Membrane</keyword>
<organism evidence="3 4">
    <name type="scientific">Mauremys mutica</name>
    <name type="common">yellowpond turtle</name>
    <dbReference type="NCBI Taxonomy" id="74926"/>
    <lineage>
        <taxon>Eukaryota</taxon>
        <taxon>Metazoa</taxon>
        <taxon>Chordata</taxon>
        <taxon>Craniata</taxon>
        <taxon>Vertebrata</taxon>
        <taxon>Euteleostomi</taxon>
        <taxon>Archelosauria</taxon>
        <taxon>Testudinata</taxon>
        <taxon>Testudines</taxon>
        <taxon>Cryptodira</taxon>
        <taxon>Durocryptodira</taxon>
        <taxon>Testudinoidea</taxon>
        <taxon>Geoemydidae</taxon>
        <taxon>Geoemydinae</taxon>
        <taxon>Mauremys</taxon>
    </lineage>
</organism>
<dbReference type="PANTHER" id="PTHR19346">
    <property type="entry name" value="SUGAR PHOSPHATE TRANSPORTER DOMAIN-CONTAINING PROTEIN"/>
    <property type="match status" value="1"/>
</dbReference>
<sequence>MKKHSARVAPLSACNSPVLTLTKVEGDEHSRESPAPAEAQMQAGVEGSGRGNRCCWKCSVTQLKKFFWGVAVVLGVCSSWSGSTQLAKLTFKKFDAPFTLTWFATNWNFLFFPLYYIGHVFKSAEKQSPKQRY</sequence>
<evidence type="ECO:0000256" key="1">
    <source>
        <dbReference type="SAM" id="MobiDB-lite"/>
    </source>
</evidence>
<dbReference type="EMBL" id="JAHDVG010000482">
    <property type="protein sequence ID" value="KAH1172832.1"/>
    <property type="molecule type" value="Genomic_DNA"/>
</dbReference>
<feature type="transmembrane region" description="Helical" evidence="2">
    <location>
        <begin position="66"/>
        <end position="87"/>
    </location>
</feature>
<evidence type="ECO:0000256" key="2">
    <source>
        <dbReference type="SAM" id="Phobius"/>
    </source>
</evidence>
<comment type="caution">
    <text evidence="3">The sequence shown here is derived from an EMBL/GenBank/DDBJ whole genome shotgun (WGS) entry which is preliminary data.</text>
</comment>
<evidence type="ECO:0000313" key="4">
    <source>
        <dbReference type="Proteomes" id="UP000827986"/>
    </source>
</evidence>
<dbReference type="GO" id="GO:0015888">
    <property type="term" value="P:thiamine transport"/>
    <property type="evidence" value="ECO:0007669"/>
    <property type="project" value="TreeGrafter"/>
</dbReference>
<keyword evidence="4" id="KW-1185">Reference proteome</keyword>
<dbReference type="InterPro" id="IPR026505">
    <property type="entry name" value="Solute_c_fam_35_mem_F3/F4"/>
</dbReference>
<evidence type="ECO:0000313" key="3">
    <source>
        <dbReference type="EMBL" id="KAH1172832.1"/>
    </source>
</evidence>
<reference evidence="3" key="1">
    <citation type="submission" date="2021-09" db="EMBL/GenBank/DDBJ databases">
        <title>The genome of Mauremys mutica provides insights into the evolution of semi-aquatic lifestyle.</title>
        <authorList>
            <person name="Gong S."/>
            <person name="Gao Y."/>
        </authorList>
    </citation>
    <scope>NUCLEOTIDE SEQUENCE</scope>
    <source>
        <strain evidence="3">MM-2020</strain>
        <tissue evidence="3">Muscle</tissue>
    </source>
</reference>
<accession>A0A9D3X4W4</accession>